<keyword evidence="9" id="KW-0238">DNA-binding</keyword>
<dbReference type="Pfam" id="PF00096">
    <property type="entry name" value="zf-C2H2"/>
    <property type="match status" value="3"/>
</dbReference>
<dbReference type="AlphaFoldDB" id="A0A5C3QBA2"/>
<feature type="compositionally biased region" description="Low complexity" evidence="13">
    <location>
        <begin position="216"/>
        <end position="239"/>
    </location>
</feature>
<feature type="domain" description="C2H2-type" evidence="14">
    <location>
        <begin position="644"/>
        <end position="671"/>
    </location>
</feature>
<keyword evidence="8" id="KW-0805">Transcription regulation</keyword>
<dbReference type="GO" id="GO:0005634">
    <property type="term" value="C:nucleus"/>
    <property type="evidence" value="ECO:0007669"/>
    <property type="project" value="UniProtKB-SubCell"/>
</dbReference>
<feature type="compositionally biased region" description="Low complexity" evidence="13">
    <location>
        <begin position="504"/>
        <end position="515"/>
    </location>
</feature>
<dbReference type="FunFam" id="3.30.160.60:FF:000585">
    <property type="entry name" value="zinc finger protein 784"/>
    <property type="match status" value="1"/>
</dbReference>
<gene>
    <name evidence="15" type="ORF">BDV98DRAFT_606200</name>
</gene>
<evidence type="ECO:0000259" key="14">
    <source>
        <dbReference type="PROSITE" id="PS50157"/>
    </source>
</evidence>
<dbReference type="Proteomes" id="UP000305067">
    <property type="component" value="Unassembled WGS sequence"/>
</dbReference>
<protein>
    <recommendedName>
        <fullName evidence="14">C2H2-type domain-containing protein</fullName>
    </recommendedName>
</protein>
<comment type="similarity">
    <text evidence="3">Belongs to the krueppel C2H2-type zinc-finger protein family.</text>
</comment>
<evidence type="ECO:0000256" key="11">
    <source>
        <dbReference type="ARBA" id="ARBA00023242"/>
    </source>
</evidence>
<evidence type="ECO:0000313" key="15">
    <source>
        <dbReference type="EMBL" id="TFK99355.1"/>
    </source>
</evidence>
<evidence type="ECO:0000313" key="16">
    <source>
        <dbReference type="Proteomes" id="UP000305067"/>
    </source>
</evidence>
<comment type="function">
    <text evidence="1">May be involved in transcriptional regulation.</text>
</comment>
<evidence type="ECO:0000256" key="2">
    <source>
        <dbReference type="ARBA" id="ARBA00004123"/>
    </source>
</evidence>
<evidence type="ECO:0000256" key="10">
    <source>
        <dbReference type="ARBA" id="ARBA00023163"/>
    </source>
</evidence>
<feature type="region of interest" description="Disordered" evidence="13">
    <location>
        <begin position="453"/>
        <end position="515"/>
    </location>
</feature>
<feature type="compositionally biased region" description="Basic and acidic residues" evidence="13">
    <location>
        <begin position="697"/>
        <end position="711"/>
    </location>
</feature>
<feature type="domain" description="C2H2-type" evidence="14">
    <location>
        <begin position="303"/>
        <end position="333"/>
    </location>
</feature>
<feature type="domain" description="C2H2-type" evidence="14">
    <location>
        <begin position="614"/>
        <end position="643"/>
    </location>
</feature>
<evidence type="ECO:0000256" key="3">
    <source>
        <dbReference type="ARBA" id="ARBA00006991"/>
    </source>
</evidence>
<feature type="compositionally biased region" description="Low complexity" evidence="13">
    <location>
        <begin position="277"/>
        <end position="287"/>
    </location>
</feature>
<keyword evidence="10" id="KW-0804">Transcription</keyword>
<organism evidence="15 16">
    <name type="scientific">Pterulicium gracile</name>
    <dbReference type="NCBI Taxonomy" id="1884261"/>
    <lineage>
        <taxon>Eukaryota</taxon>
        <taxon>Fungi</taxon>
        <taxon>Dikarya</taxon>
        <taxon>Basidiomycota</taxon>
        <taxon>Agaricomycotina</taxon>
        <taxon>Agaricomycetes</taxon>
        <taxon>Agaricomycetidae</taxon>
        <taxon>Agaricales</taxon>
        <taxon>Pleurotineae</taxon>
        <taxon>Pterulaceae</taxon>
        <taxon>Pterulicium</taxon>
    </lineage>
</organism>
<feature type="region of interest" description="Disordered" evidence="13">
    <location>
        <begin position="55"/>
        <end position="74"/>
    </location>
</feature>
<name>A0A5C3QBA2_9AGAR</name>
<dbReference type="FunFam" id="3.30.160.60:FF:000032">
    <property type="entry name" value="Krueppel-like factor 4"/>
    <property type="match status" value="1"/>
</dbReference>
<evidence type="ECO:0000256" key="12">
    <source>
        <dbReference type="PROSITE-ProRule" id="PRU00042"/>
    </source>
</evidence>
<evidence type="ECO:0000256" key="6">
    <source>
        <dbReference type="ARBA" id="ARBA00022771"/>
    </source>
</evidence>
<dbReference type="FunFam" id="3.30.160.60:FF:000125">
    <property type="entry name" value="Putative zinc finger protein 143"/>
    <property type="match status" value="1"/>
</dbReference>
<comment type="subcellular location">
    <subcellularLocation>
        <location evidence="2">Nucleus</location>
    </subcellularLocation>
</comment>
<keyword evidence="7" id="KW-0862">Zinc</keyword>
<dbReference type="InterPro" id="IPR036236">
    <property type="entry name" value="Znf_C2H2_sf"/>
</dbReference>
<accession>A0A5C3QBA2</accession>
<keyword evidence="5" id="KW-0677">Repeat</keyword>
<dbReference type="FunFam" id="3.30.160.60:FF:002343">
    <property type="entry name" value="Zinc finger protein 33A"/>
    <property type="match status" value="1"/>
</dbReference>
<evidence type="ECO:0000256" key="7">
    <source>
        <dbReference type="ARBA" id="ARBA00022833"/>
    </source>
</evidence>
<proteinExistence type="inferred from homology"/>
<feature type="region of interest" description="Disordered" evidence="13">
    <location>
        <begin position="214"/>
        <end position="287"/>
    </location>
</feature>
<evidence type="ECO:0000256" key="8">
    <source>
        <dbReference type="ARBA" id="ARBA00023015"/>
    </source>
</evidence>
<dbReference type="InterPro" id="IPR050329">
    <property type="entry name" value="GLI_C2H2-zinc-finger"/>
</dbReference>
<evidence type="ECO:0000256" key="5">
    <source>
        <dbReference type="ARBA" id="ARBA00022737"/>
    </source>
</evidence>
<dbReference type="SMART" id="SM00355">
    <property type="entry name" value="ZnF_C2H2"/>
    <property type="match status" value="7"/>
</dbReference>
<reference evidence="15 16" key="1">
    <citation type="journal article" date="2019" name="Nat. Ecol. Evol.">
        <title>Megaphylogeny resolves global patterns of mushroom evolution.</title>
        <authorList>
            <person name="Varga T."/>
            <person name="Krizsan K."/>
            <person name="Foldi C."/>
            <person name="Dima B."/>
            <person name="Sanchez-Garcia M."/>
            <person name="Sanchez-Ramirez S."/>
            <person name="Szollosi G.J."/>
            <person name="Szarkandi J.G."/>
            <person name="Papp V."/>
            <person name="Albert L."/>
            <person name="Andreopoulos W."/>
            <person name="Angelini C."/>
            <person name="Antonin V."/>
            <person name="Barry K.W."/>
            <person name="Bougher N.L."/>
            <person name="Buchanan P."/>
            <person name="Buyck B."/>
            <person name="Bense V."/>
            <person name="Catcheside P."/>
            <person name="Chovatia M."/>
            <person name="Cooper J."/>
            <person name="Damon W."/>
            <person name="Desjardin D."/>
            <person name="Finy P."/>
            <person name="Geml J."/>
            <person name="Haridas S."/>
            <person name="Hughes K."/>
            <person name="Justo A."/>
            <person name="Karasinski D."/>
            <person name="Kautmanova I."/>
            <person name="Kiss B."/>
            <person name="Kocsube S."/>
            <person name="Kotiranta H."/>
            <person name="LaButti K.M."/>
            <person name="Lechner B.E."/>
            <person name="Liimatainen K."/>
            <person name="Lipzen A."/>
            <person name="Lukacs Z."/>
            <person name="Mihaltcheva S."/>
            <person name="Morgado L.N."/>
            <person name="Niskanen T."/>
            <person name="Noordeloos M.E."/>
            <person name="Ohm R.A."/>
            <person name="Ortiz-Santana B."/>
            <person name="Ovrebo C."/>
            <person name="Racz N."/>
            <person name="Riley R."/>
            <person name="Savchenko A."/>
            <person name="Shiryaev A."/>
            <person name="Soop K."/>
            <person name="Spirin V."/>
            <person name="Szebenyi C."/>
            <person name="Tomsovsky M."/>
            <person name="Tulloss R.E."/>
            <person name="Uehling J."/>
            <person name="Grigoriev I.V."/>
            <person name="Vagvolgyi C."/>
            <person name="Papp T."/>
            <person name="Martin F.M."/>
            <person name="Miettinen O."/>
            <person name="Hibbett D.S."/>
            <person name="Nagy L.G."/>
        </authorList>
    </citation>
    <scope>NUCLEOTIDE SEQUENCE [LARGE SCALE GENOMIC DNA]</scope>
    <source>
        <strain evidence="15 16">CBS 309.79</strain>
    </source>
</reference>
<keyword evidence="16" id="KW-1185">Reference proteome</keyword>
<feature type="domain" description="C2H2-type" evidence="14">
    <location>
        <begin position="672"/>
        <end position="701"/>
    </location>
</feature>
<keyword evidence="4" id="KW-0479">Metal-binding</keyword>
<dbReference type="GO" id="GO:0045944">
    <property type="term" value="P:positive regulation of transcription by RNA polymerase II"/>
    <property type="evidence" value="ECO:0007669"/>
    <property type="project" value="UniProtKB-ARBA"/>
</dbReference>
<evidence type="ECO:0000256" key="4">
    <source>
        <dbReference type="ARBA" id="ARBA00022723"/>
    </source>
</evidence>
<dbReference type="PANTHER" id="PTHR19818">
    <property type="entry name" value="ZINC FINGER PROTEIN ZIC AND GLI"/>
    <property type="match status" value="1"/>
</dbReference>
<dbReference type="SUPFAM" id="SSF57667">
    <property type="entry name" value="beta-beta-alpha zinc fingers"/>
    <property type="match status" value="5"/>
</dbReference>
<keyword evidence="6 12" id="KW-0863">Zinc-finger</keyword>
<dbReference type="InterPro" id="IPR013087">
    <property type="entry name" value="Znf_C2H2_type"/>
</dbReference>
<feature type="region of interest" description="Disordered" evidence="13">
    <location>
        <begin position="694"/>
        <end position="716"/>
    </location>
</feature>
<dbReference type="GO" id="GO:0000981">
    <property type="term" value="F:DNA-binding transcription factor activity, RNA polymerase II-specific"/>
    <property type="evidence" value="ECO:0007669"/>
    <property type="project" value="TreeGrafter"/>
</dbReference>
<dbReference type="PROSITE" id="PS00028">
    <property type="entry name" value="ZINC_FINGER_C2H2_1"/>
    <property type="match status" value="6"/>
</dbReference>
<keyword evidence="11" id="KW-0539">Nucleus</keyword>
<evidence type="ECO:0000256" key="13">
    <source>
        <dbReference type="SAM" id="MobiDB-lite"/>
    </source>
</evidence>
<dbReference type="STRING" id="1884261.A0A5C3QBA2"/>
<feature type="compositionally biased region" description="Low complexity" evidence="13">
    <location>
        <begin position="464"/>
        <end position="486"/>
    </location>
</feature>
<evidence type="ECO:0000256" key="9">
    <source>
        <dbReference type="ARBA" id="ARBA00023125"/>
    </source>
</evidence>
<feature type="domain" description="C2H2-type" evidence="14">
    <location>
        <begin position="586"/>
        <end position="613"/>
    </location>
</feature>
<feature type="compositionally biased region" description="Polar residues" evidence="13">
    <location>
        <begin position="55"/>
        <end position="71"/>
    </location>
</feature>
<dbReference type="PROSITE" id="PS50157">
    <property type="entry name" value="ZINC_FINGER_C2H2_2"/>
    <property type="match status" value="6"/>
</dbReference>
<dbReference type="Gene3D" id="3.30.160.60">
    <property type="entry name" value="Classic Zinc Finger"/>
    <property type="match status" value="6"/>
</dbReference>
<dbReference type="PANTHER" id="PTHR19818:SF139">
    <property type="entry name" value="PAIR-RULE PROTEIN ODD-PAIRED"/>
    <property type="match status" value="1"/>
</dbReference>
<dbReference type="OrthoDB" id="3437960at2759"/>
<feature type="compositionally biased region" description="Polar residues" evidence="13">
    <location>
        <begin position="453"/>
        <end position="463"/>
    </location>
</feature>
<dbReference type="GO" id="GO:0008270">
    <property type="term" value="F:zinc ion binding"/>
    <property type="evidence" value="ECO:0007669"/>
    <property type="project" value="UniProtKB-KW"/>
</dbReference>
<evidence type="ECO:0000256" key="1">
    <source>
        <dbReference type="ARBA" id="ARBA00003767"/>
    </source>
</evidence>
<feature type="domain" description="C2H2-type" evidence="14">
    <location>
        <begin position="552"/>
        <end position="585"/>
    </location>
</feature>
<sequence length="729" mass="77522">MYGEGLCADHPSFSSSYLRSSRAENKAQAPLCTDSDTEMPCHTCEITGGLAASSLSQRHPNANSTTSSVSPGTDAGALAETPCEDYLTPGPGSPCSLQGVAMTQECTDQCVVVACSDPTHEEQNDHCGYEHANCGFVCDDTDCTGIEHILECCAEYPGSTTSFNPDQCDLSNPPEWDPMWNELFCASCDPPSNSGSLPMDLFCDSCPEPMIPPTPTTEYSSSSSSMPSSAISSPALSMMHHPSIGHQSIPPPQNNSNKNGHHDSLRQLSLDGGGTGISSTSPSSPLTMPMIPPFSPLPSSTSIPCMWGSCHKSFFSLAELIGHVNLEHLQAQPTSSPSTNFTINATNSSTNSSNNNGNNSNNNNMVLDACHWRDCTQYHTPSLIPSHSSAQDPNIVGLISNHLLQDHLGVVGSPGMFGMNYHTNPYAGQQGSSAYDGQQGPISYAGQQDSSGLGSFMWNHNQQGDSDGASVVSSSATAVHSPSSPTLTPITAFPKSDDQKSPVPTQEGTSTPTTEDTPCTCLWTACNLTFPSSAALTAHLHAAHVGGGKAHYECWWEGCGRNGGGGFGTKQKLCRHLQSHTGHRPFQCKTCGQTFSESATLQQHMRRHNREKPCICDYPGCGKAFAATGALTIHKRTHNGHKPFKCQYCERTFSESSNFSKHLRTHTGIRPYVCIEPGCGKAFSRPDQLARHVSVHTKKEGSASSSPKERGVGNASLSLKVEGGEGVLV</sequence>
<dbReference type="EMBL" id="ML178834">
    <property type="protein sequence ID" value="TFK99355.1"/>
    <property type="molecule type" value="Genomic_DNA"/>
</dbReference>
<dbReference type="GO" id="GO:0000978">
    <property type="term" value="F:RNA polymerase II cis-regulatory region sequence-specific DNA binding"/>
    <property type="evidence" value="ECO:0007669"/>
    <property type="project" value="UniProtKB-ARBA"/>
</dbReference>